<accession>A0A8H3E033</accession>
<dbReference type="AlphaFoldDB" id="A0A8H3E033"/>
<proteinExistence type="predicted"/>
<dbReference type="Proteomes" id="UP000663827">
    <property type="component" value="Unassembled WGS sequence"/>
</dbReference>
<gene>
    <name evidence="2" type="ORF">RDB_LOCUS88379</name>
</gene>
<evidence type="ECO:0000313" key="2">
    <source>
        <dbReference type="EMBL" id="CAE7151077.1"/>
    </source>
</evidence>
<organism evidence="2 3">
    <name type="scientific">Rhizoctonia solani</name>
    <dbReference type="NCBI Taxonomy" id="456999"/>
    <lineage>
        <taxon>Eukaryota</taxon>
        <taxon>Fungi</taxon>
        <taxon>Dikarya</taxon>
        <taxon>Basidiomycota</taxon>
        <taxon>Agaricomycotina</taxon>
        <taxon>Agaricomycetes</taxon>
        <taxon>Cantharellales</taxon>
        <taxon>Ceratobasidiaceae</taxon>
        <taxon>Rhizoctonia</taxon>
    </lineage>
</organism>
<sequence length="287" mass="32513">MYDGTIHATVTTKSDQPERKISGRNKATIITAPPGFASGTHAPTALYELIEDIYERREPYNILYHIRSYHGPNKMKDLFNLFDLADPKGDKDLREEVFKESWLQSLTGMRRTKRFGLVKPTTLLCLHSLEMWSIGAPVYPGIEVDWIAQQQKIYQSAKKNEPWNRFRVDNAIAPGDSTKGLCLPWQSDFNMCHANWWPSVRPGQVVTGTEFDSAKANTQPDQLDKLADIEGPTDSEQCNSNMVRKWNKLGLVARQYYGKPNGEQADGNQNVLYRDIPMGSRATSGLM</sequence>
<protein>
    <recommendedName>
        <fullName evidence="1">L-lysine epsilon oxidase C-terminal domain-containing protein</fullName>
    </recommendedName>
</protein>
<dbReference type="Pfam" id="PF18417">
    <property type="entry name" value="LodA_C"/>
    <property type="match status" value="1"/>
</dbReference>
<name>A0A8H3E033_9AGAM</name>
<dbReference type="EMBL" id="CAJNJQ010001817">
    <property type="protein sequence ID" value="CAE7151077.1"/>
    <property type="molecule type" value="Genomic_DNA"/>
</dbReference>
<feature type="domain" description="L-lysine epsilon oxidase C-terminal" evidence="1">
    <location>
        <begin position="134"/>
        <end position="201"/>
    </location>
</feature>
<comment type="caution">
    <text evidence="2">The sequence shown here is derived from an EMBL/GenBank/DDBJ whole genome shotgun (WGS) entry which is preliminary data.</text>
</comment>
<reference evidence="2" key="1">
    <citation type="submission" date="2021-01" db="EMBL/GenBank/DDBJ databases">
        <authorList>
            <person name="Kaushik A."/>
        </authorList>
    </citation>
    <scope>NUCLEOTIDE SEQUENCE</scope>
    <source>
        <strain evidence="2">AG5</strain>
    </source>
</reference>
<evidence type="ECO:0000259" key="1">
    <source>
        <dbReference type="Pfam" id="PF18417"/>
    </source>
</evidence>
<evidence type="ECO:0000313" key="3">
    <source>
        <dbReference type="Proteomes" id="UP000663827"/>
    </source>
</evidence>
<dbReference type="InterPro" id="IPR041173">
    <property type="entry name" value="LodA_C"/>
</dbReference>